<dbReference type="InParanoid" id="A0A6P5ISE3"/>
<name>A0A6P5ISE3_PHACI</name>
<evidence type="ECO:0000313" key="3">
    <source>
        <dbReference type="RefSeq" id="XP_020823973.1"/>
    </source>
</evidence>
<dbReference type="KEGG" id="pcw:110195506"/>
<feature type="compositionally biased region" description="Pro residues" evidence="1">
    <location>
        <begin position="192"/>
        <end position="204"/>
    </location>
</feature>
<organism evidence="2 3">
    <name type="scientific">Phascolarctos cinereus</name>
    <name type="common">Koala</name>
    <dbReference type="NCBI Taxonomy" id="38626"/>
    <lineage>
        <taxon>Eukaryota</taxon>
        <taxon>Metazoa</taxon>
        <taxon>Chordata</taxon>
        <taxon>Craniata</taxon>
        <taxon>Vertebrata</taxon>
        <taxon>Euteleostomi</taxon>
        <taxon>Mammalia</taxon>
        <taxon>Metatheria</taxon>
        <taxon>Diprotodontia</taxon>
        <taxon>Phascolarctidae</taxon>
        <taxon>Phascolarctos</taxon>
    </lineage>
</organism>
<keyword evidence="2" id="KW-1185">Reference proteome</keyword>
<evidence type="ECO:0000313" key="2">
    <source>
        <dbReference type="Proteomes" id="UP000515140"/>
    </source>
</evidence>
<protein>
    <submittedName>
        <fullName evidence="3">Basic salivary proline-rich protein 3-like</fullName>
    </submittedName>
</protein>
<dbReference type="GeneID" id="110195506"/>
<feature type="compositionally biased region" description="Pro residues" evidence="1">
    <location>
        <begin position="91"/>
        <end position="103"/>
    </location>
</feature>
<dbReference type="RefSeq" id="XP_020823973.1">
    <property type="nucleotide sequence ID" value="XM_020968314.1"/>
</dbReference>
<gene>
    <name evidence="3" type="primary">LOC110195506</name>
</gene>
<proteinExistence type="predicted"/>
<feature type="region of interest" description="Disordered" evidence="1">
    <location>
        <begin position="82"/>
        <end position="213"/>
    </location>
</feature>
<evidence type="ECO:0000256" key="1">
    <source>
        <dbReference type="SAM" id="MobiDB-lite"/>
    </source>
</evidence>
<dbReference type="Proteomes" id="UP000515140">
    <property type="component" value="Unplaced"/>
</dbReference>
<reference evidence="3" key="1">
    <citation type="submission" date="2025-08" db="UniProtKB">
        <authorList>
            <consortium name="RefSeq"/>
        </authorList>
    </citation>
    <scope>IDENTIFICATION</scope>
    <source>
        <tissue evidence="3">Spleen</tissue>
    </source>
</reference>
<feature type="compositionally biased region" description="Low complexity" evidence="1">
    <location>
        <begin position="151"/>
        <end position="181"/>
    </location>
</feature>
<feature type="region of interest" description="Disordered" evidence="1">
    <location>
        <begin position="37"/>
        <end position="70"/>
    </location>
</feature>
<dbReference type="AlphaFoldDB" id="A0A6P5ISE3"/>
<sequence>MGEKYEALLGRVPRLGSAKRGDAEAALALGAGGVRLGDCSPSLVRSRGSGGGGGGAARPPWPSAPRGLHPLLGAAAIHPSLHPSVRLSRAPLPPPPRARPPGAPAQSPALTGVWYSELPPRPRSPRAPGRAAGMPRGGGGPAPRLSPPAPASGAATPRHVGGALQGAPGAPGRNPHPGSSPRRPPSSERAPRPPPPPPPPPPPRPEGRPRRAP</sequence>
<accession>A0A6P5ISE3</accession>